<keyword evidence="2" id="KW-1185">Reference proteome</keyword>
<reference evidence="1" key="1">
    <citation type="submission" date="2020-12" db="EMBL/GenBank/DDBJ databases">
        <authorList>
            <consortium name="Molecular Ecology Group"/>
        </authorList>
    </citation>
    <scope>NUCLEOTIDE SEQUENCE</scope>
    <source>
        <strain evidence="1">TBG_1078</strain>
    </source>
</reference>
<name>A0A811ZGY4_NYCPR</name>
<dbReference type="Proteomes" id="UP000645828">
    <property type="component" value="Unassembled WGS sequence"/>
</dbReference>
<organism evidence="1 2">
    <name type="scientific">Nyctereutes procyonoides</name>
    <name type="common">Raccoon dog</name>
    <name type="synonym">Canis procyonoides</name>
    <dbReference type="NCBI Taxonomy" id="34880"/>
    <lineage>
        <taxon>Eukaryota</taxon>
        <taxon>Metazoa</taxon>
        <taxon>Chordata</taxon>
        <taxon>Craniata</taxon>
        <taxon>Vertebrata</taxon>
        <taxon>Euteleostomi</taxon>
        <taxon>Mammalia</taxon>
        <taxon>Eutheria</taxon>
        <taxon>Laurasiatheria</taxon>
        <taxon>Carnivora</taxon>
        <taxon>Caniformia</taxon>
        <taxon>Canidae</taxon>
        <taxon>Nyctereutes</taxon>
    </lineage>
</organism>
<gene>
    <name evidence="1" type="ORF">NYPRO_LOCUS20772</name>
</gene>
<proteinExistence type="predicted"/>
<dbReference type="EMBL" id="CAJHUB010000764">
    <property type="protein sequence ID" value="CAD7687978.1"/>
    <property type="molecule type" value="Genomic_DNA"/>
</dbReference>
<comment type="caution">
    <text evidence="1">The sequence shown here is derived from an EMBL/GenBank/DDBJ whole genome shotgun (WGS) entry which is preliminary data.</text>
</comment>
<evidence type="ECO:0000313" key="1">
    <source>
        <dbReference type="EMBL" id="CAD7687978.1"/>
    </source>
</evidence>
<accession>A0A811ZGY4</accession>
<sequence length="132" mass="15021">MPFSPSPPTLSAHHRTFFRHPISVKIICCDQETPKSVWPLAAFPNITFDMDDKLLVMDEQRNQFLEVESTLGEDAMKNVEMTTKDLEYDIHLIKQWQGLGGLCAILKEIRLLGKCYQTASYATEKSLVSLSM</sequence>
<evidence type="ECO:0000313" key="2">
    <source>
        <dbReference type="Proteomes" id="UP000645828"/>
    </source>
</evidence>
<protein>
    <submittedName>
        <fullName evidence="1">(raccoon dog) hypothetical protein</fullName>
    </submittedName>
</protein>
<dbReference type="AlphaFoldDB" id="A0A811ZGY4"/>